<dbReference type="PANTHER" id="PTHR42852">
    <property type="entry name" value="THIOL:DISULFIDE INTERCHANGE PROTEIN DSBE"/>
    <property type="match status" value="1"/>
</dbReference>
<keyword evidence="1" id="KW-0812">Transmembrane</keyword>
<keyword evidence="1" id="KW-0472">Membrane</keyword>
<feature type="transmembrane region" description="Helical" evidence="1">
    <location>
        <begin position="12"/>
        <end position="29"/>
    </location>
</feature>
<dbReference type="AlphaFoldDB" id="A0A6N6VU81"/>
<dbReference type="InterPro" id="IPR036249">
    <property type="entry name" value="Thioredoxin-like_sf"/>
</dbReference>
<dbReference type="InterPro" id="IPR000866">
    <property type="entry name" value="AhpC/TSA"/>
</dbReference>
<dbReference type="SUPFAM" id="SSF52833">
    <property type="entry name" value="Thioredoxin-like"/>
    <property type="match status" value="1"/>
</dbReference>
<evidence type="ECO:0000259" key="2">
    <source>
        <dbReference type="PROSITE" id="PS51352"/>
    </source>
</evidence>
<keyword evidence="4" id="KW-1185">Reference proteome</keyword>
<sequence length="202" mass="22768">MQKKNFNKKNLIISGSILIFFMSLMIYALKQDPNFTPSQLVGEKAPIISAPISQGGSFNSENSFNKGRWVVLNFWSSYCVVCRSEAPEIENFYQTISLNSATNPELVSINIQDDKEAISQWQSNYGQTFPVVQDTKGLISIQYGVTGTPETFFIDKNSIVRYRIAGAVNKNIILKFIDWLEKNPNSSQDDATKALMNMRNNS</sequence>
<reference evidence="3 4" key="1">
    <citation type="submission" date="2019-10" db="EMBL/GenBank/DDBJ databases">
        <title>New species of Slilvanegrellaceae.</title>
        <authorList>
            <person name="Pitt A."/>
            <person name="Hahn M.W."/>
        </authorList>
    </citation>
    <scope>NUCLEOTIDE SEQUENCE [LARGE SCALE GENOMIC DNA]</scope>
    <source>
        <strain evidence="3 4">SP-Ram-0.45-NSY-1</strain>
    </source>
</reference>
<dbReference type="RefSeq" id="WP_153420610.1">
    <property type="nucleotide sequence ID" value="NZ_WFLM01000003.1"/>
</dbReference>
<accession>A0A6N6VU81</accession>
<proteinExistence type="predicted"/>
<dbReference type="EMBL" id="WFLM01000003">
    <property type="protein sequence ID" value="KAB8039211.1"/>
    <property type="molecule type" value="Genomic_DNA"/>
</dbReference>
<dbReference type="InterPro" id="IPR050553">
    <property type="entry name" value="Thioredoxin_ResA/DsbE_sf"/>
</dbReference>
<evidence type="ECO:0000313" key="3">
    <source>
        <dbReference type="EMBL" id="KAB8039211.1"/>
    </source>
</evidence>
<gene>
    <name evidence="3" type="ORF">GCL60_10180</name>
</gene>
<dbReference type="PROSITE" id="PS51352">
    <property type="entry name" value="THIOREDOXIN_2"/>
    <property type="match status" value="1"/>
</dbReference>
<dbReference type="PANTHER" id="PTHR42852:SF13">
    <property type="entry name" value="PROTEIN DIPZ"/>
    <property type="match status" value="1"/>
</dbReference>
<evidence type="ECO:0000313" key="4">
    <source>
        <dbReference type="Proteomes" id="UP000437748"/>
    </source>
</evidence>
<dbReference type="GO" id="GO:0016491">
    <property type="term" value="F:oxidoreductase activity"/>
    <property type="evidence" value="ECO:0007669"/>
    <property type="project" value="InterPro"/>
</dbReference>
<dbReference type="GO" id="GO:0016209">
    <property type="term" value="F:antioxidant activity"/>
    <property type="evidence" value="ECO:0007669"/>
    <property type="project" value="InterPro"/>
</dbReference>
<dbReference type="OrthoDB" id="9811352at2"/>
<keyword evidence="1" id="KW-1133">Transmembrane helix</keyword>
<organism evidence="3 4">
    <name type="scientific">Silvanigrella paludirubra</name>
    <dbReference type="NCBI Taxonomy" id="2499159"/>
    <lineage>
        <taxon>Bacteria</taxon>
        <taxon>Pseudomonadati</taxon>
        <taxon>Bdellovibrionota</taxon>
        <taxon>Oligoflexia</taxon>
        <taxon>Silvanigrellales</taxon>
        <taxon>Silvanigrellaceae</taxon>
        <taxon>Silvanigrella</taxon>
    </lineage>
</organism>
<dbReference type="Pfam" id="PF00578">
    <property type="entry name" value="AhpC-TSA"/>
    <property type="match status" value="1"/>
</dbReference>
<dbReference type="CDD" id="cd02966">
    <property type="entry name" value="TlpA_like_family"/>
    <property type="match status" value="1"/>
</dbReference>
<dbReference type="Gene3D" id="3.40.30.10">
    <property type="entry name" value="Glutaredoxin"/>
    <property type="match status" value="1"/>
</dbReference>
<evidence type="ECO:0000256" key="1">
    <source>
        <dbReference type="SAM" id="Phobius"/>
    </source>
</evidence>
<name>A0A6N6VU81_9BACT</name>
<feature type="domain" description="Thioredoxin" evidence="2">
    <location>
        <begin position="39"/>
        <end position="182"/>
    </location>
</feature>
<dbReference type="InterPro" id="IPR013766">
    <property type="entry name" value="Thioredoxin_domain"/>
</dbReference>
<comment type="caution">
    <text evidence="3">The sequence shown here is derived from an EMBL/GenBank/DDBJ whole genome shotgun (WGS) entry which is preliminary data.</text>
</comment>
<protein>
    <submittedName>
        <fullName evidence="3">Redoxin domain-containing protein</fullName>
    </submittedName>
</protein>
<dbReference type="Proteomes" id="UP000437748">
    <property type="component" value="Unassembled WGS sequence"/>
</dbReference>